<feature type="compositionally biased region" description="Basic and acidic residues" evidence="1">
    <location>
        <begin position="172"/>
        <end position="182"/>
    </location>
</feature>
<protein>
    <submittedName>
        <fullName evidence="2">Uncharacterized protein</fullName>
    </submittedName>
</protein>
<accession>A0A316VMV6</accession>
<gene>
    <name evidence="2" type="ORF">IE81DRAFT_64021</name>
</gene>
<feature type="region of interest" description="Disordered" evidence="1">
    <location>
        <begin position="1"/>
        <end position="133"/>
    </location>
</feature>
<dbReference type="EMBL" id="KZ819517">
    <property type="protein sequence ID" value="PWN38912.1"/>
    <property type="molecule type" value="Genomic_DNA"/>
</dbReference>
<feature type="region of interest" description="Disordered" evidence="1">
    <location>
        <begin position="151"/>
        <end position="306"/>
    </location>
</feature>
<proteinExistence type="predicted"/>
<dbReference type="AlphaFoldDB" id="A0A316VMV6"/>
<dbReference type="GeneID" id="37039371"/>
<organism evidence="2 3">
    <name type="scientific">Ceraceosorus guamensis</name>
    <dbReference type="NCBI Taxonomy" id="1522189"/>
    <lineage>
        <taxon>Eukaryota</taxon>
        <taxon>Fungi</taxon>
        <taxon>Dikarya</taxon>
        <taxon>Basidiomycota</taxon>
        <taxon>Ustilaginomycotina</taxon>
        <taxon>Exobasidiomycetes</taxon>
        <taxon>Ceraceosorales</taxon>
        <taxon>Ceraceosoraceae</taxon>
        <taxon>Ceraceosorus</taxon>
    </lineage>
</organism>
<evidence type="ECO:0000256" key="1">
    <source>
        <dbReference type="SAM" id="MobiDB-lite"/>
    </source>
</evidence>
<feature type="compositionally biased region" description="Low complexity" evidence="1">
    <location>
        <begin position="74"/>
        <end position="90"/>
    </location>
</feature>
<evidence type="ECO:0000313" key="3">
    <source>
        <dbReference type="Proteomes" id="UP000245783"/>
    </source>
</evidence>
<dbReference type="RefSeq" id="XP_025366072.1">
    <property type="nucleotide sequence ID" value="XM_025517501.1"/>
</dbReference>
<reference evidence="2 3" key="1">
    <citation type="journal article" date="2018" name="Mol. Biol. Evol.">
        <title>Broad Genomic Sampling Reveals a Smut Pathogenic Ancestry of the Fungal Clade Ustilaginomycotina.</title>
        <authorList>
            <person name="Kijpornyongpan T."/>
            <person name="Mondo S.J."/>
            <person name="Barry K."/>
            <person name="Sandor L."/>
            <person name="Lee J."/>
            <person name="Lipzen A."/>
            <person name="Pangilinan J."/>
            <person name="LaButti K."/>
            <person name="Hainaut M."/>
            <person name="Henrissat B."/>
            <person name="Grigoriev I.V."/>
            <person name="Spatafora J.W."/>
            <person name="Aime M.C."/>
        </authorList>
    </citation>
    <scope>NUCLEOTIDE SEQUENCE [LARGE SCALE GENOMIC DNA]</scope>
    <source>
        <strain evidence="2 3">MCA 4658</strain>
    </source>
</reference>
<feature type="compositionally biased region" description="Pro residues" evidence="1">
    <location>
        <begin position="244"/>
        <end position="253"/>
    </location>
</feature>
<dbReference type="InParanoid" id="A0A316VMV6"/>
<name>A0A316VMV6_9BASI</name>
<feature type="compositionally biased region" description="Polar residues" evidence="1">
    <location>
        <begin position="16"/>
        <end position="29"/>
    </location>
</feature>
<feature type="compositionally biased region" description="Low complexity" evidence="1">
    <location>
        <begin position="34"/>
        <end position="51"/>
    </location>
</feature>
<sequence>MSTPPASRERLPTLRSEPSGSGQGTSITGAATGRETSPTRRPTRPQASSTPQPGPVQPNLPGDHRGSQYEQRFAAGSSASGATYSGRSAALRSPSWASDVSPRPDAALQDWSNSELRRPTIARPPPLHVASHSVAERASFPPFYHHARAVRPDEPLSREPVAGPSRWPASGPHRDPRARSPVREVAYSDVRYGSQSSREPFRNAVRSPSQVGLPSERGAASRSSRDGYQPQASRERSSRDYLAPAPPPPPPPQAGESLSRSYDGPTRLLPAHRSMRLSGSPGLERAQGRSYDSFMPPPPSPSSRGSPFRKLYNWSRALCNHQYRCFQLLSTPLLSYS</sequence>
<evidence type="ECO:0000313" key="2">
    <source>
        <dbReference type="EMBL" id="PWN38912.1"/>
    </source>
</evidence>
<dbReference type="Proteomes" id="UP000245783">
    <property type="component" value="Unassembled WGS sequence"/>
</dbReference>
<keyword evidence="3" id="KW-1185">Reference proteome</keyword>